<dbReference type="RefSeq" id="WP_380776646.1">
    <property type="nucleotide sequence ID" value="NZ_JBHUEO010000121.1"/>
</dbReference>
<dbReference type="EMBL" id="JBHUEO010000121">
    <property type="protein sequence ID" value="MFD1708829.1"/>
    <property type="molecule type" value="Genomic_DNA"/>
</dbReference>
<proteinExistence type="predicted"/>
<sequence length="95" mass="10938">MSLQKADPNKDMMQDDKEEALELIKKHTYLLPRTTLGRILTAIVVIAFLMVYPGMIWANTADPFIFGMPFTYVWLTFWVHVILAAGIYAGFKLWV</sequence>
<evidence type="ECO:0000256" key="1">
    <source>
        <dbReference type="SAM" id="Phobius"/>
    </source>
</evidence>
<gene>
    <name evidence="2" type="ORF">ACFSCZ_19320</name>
</gene>
<comment type="caution">
    <text evidence="2">The sequence shown here is derived from an EMBL/GenBank/DDBJ whole genome shotgun (WGS) entry which is preliminary data.</text>
</comment>
<protein>
    <submittedName>
        <fullName evidence="2">Uncharacterized protein</fullName>
    </submittedName>
</protein>
<organism evidence="2 3">
    <name type="scientific">Siminovitchia sediminis</name>
    <dbReference type="NCBI Taxonomy" id="1274353"/>
    <lineage>
        <taxon>Bacteria</taxon>
        <taxon>Bacillati</taxon>
        <taxon>Bacillota</taxon>
        <taxon>Bacilli</taxon>
        <taxon>Bacillales</taxon>
        <taxon>Bacillaceae</taxon>
        <taxon>Siminovitchia</taxon>
    </lineage>
</organism>
<feature type="transmembrane region" description="Helical" evidence="1">
    <location>
        <begin position="70"/>
        <end position="91"/>
    </location>
</feature>
<keyword evidence="1" id="KW-0472">Membrane</keyword>
<keyword evidence="3" id="KW-1185">Reference proteome</keyword>
<evidence type="ECO:0000313" key="3">
    <source>
        <dbReference type="Proteomes" id="UP001597301"/>
    </source>
</evidence>
<evidence type="ECO:0000313" key="2">
    <source>
        <dbReference type="EMBL" id="MFD1708829.1"/>
    </source>
</evidence>
<name>A0ABW4KM50_9BACI</name>
<accession>A0ABW4KM50</accession>
<feature type="transmembrane region" description="Helical" evidence="1">
    <location>
        <begin position="35"/>
        <end position="58"/>
    </location>
</feature>
<dbReference type="Proteomes" id="UP001597301">
    <property type="component" value="Unassembled WGS sequence"/>
</dbReference>
<keyword evidence="1" id="KW-1133">Transmembrane helix</keyword>
<reference evidence="3" key="1">
    <citation type="journal article" date="2019" name="Int. J. Syst. Evol. Microbiol.">
        <title>The Global Catalogue of Microorganisms (GCM) 10K type strain sequencing project: providing services to taxonomists for standard genome sequencing and annotation.</title>
        <authorList>
            <consortium name="The Broad Institute Genomics Platform"/>
            <consortium name="The Broad Institute Genome Sequencing Center for Infectious Disease"/>
            <person name="Wu L."/>
            <person name="Ma J."/>
        </authorList>
    </citation>
    <scope>NUCLEOTIDE SEQUENCE [LARGE SCALE GENOMIC DNA]</scope>
    <source>
        <strain evidence="3">CGMCC 1.12295</strain>
    </source>
</reference>
<keyword evidence="1" id="KW-0812">Transmembrane</keyword>